<feature type="domain" description="SWIM-type" evidence="2">
    <location>
        <begin position="95"/>
        <end position="126"/>
    </location>
</feature>
<organism evidence="3 4">
    <name type="scientific">Frankliniella fusca</name>
    <dbReference type="NCBI Taxonomy" id="407009"/>
    <lineage>
        <taxon>Eukaryota</taxon>
        <taxon>Metazoa</taxon>
        <taxon>Ecdysozoa</taxon>
        <taxon>Arthropoda</taxon>
        <taxon>Hexapoda</taxon>
        <taxon>Insecta</taxon>
        <taxon>Pterygota</taxon>
        <taxon>Neoptera</taxon>
        <taxon>Paraneoptera</taxon>
        <taxon>Thysanoptera</taxon>
        <taxon>Terebrantia</taxon>
        <taxon>Thripoidea</taxon>
        <taxon>Thripidae</taxon>
        <taxon>Frankliniella</taxon>
    </lineage>
</organism>
<protein>
    <submittedName>
        <fullName evidence="3">Laminin subunit alpha-1</fullName>
    </submittedName>
</protein>
<evidence type="ECO:0000256" key="1">
    <source>
        <dbReference type="PROSITE-ProRule" id="PRU00325"/>
    </source>
</evidence>
<evidence type="ECO:0000259" key="2">
    <source>
        <dbReference type="PROSITE" id="PS50966"/>
    </source>
</evidence>
<reference evidence="3" key="1">
    <citation type="submission" date="2021-07" db="EMBL/GenBank/DDBJ databases">
        <authorList>
            <person name="Catto M.A."/>
            <person name="Jacobson A."/>
            <person name="Kennedy G."/>
            <person name="Labadie P."/>
            <person name="Hunt B.G."/>
            <person name="Srinivasan R."/>
        </authorList>
    </citation>
    <scope>NUCLEOTIDE SEQUENCE</scope>
    <source>
        <strain evidence="3">PL_HMW_Pooled</strain>
        <tissue evidence="3">Head</tissue>
    </source>
</reference>
<keyword evidence="4" id="KW-1185">Reference proteome</keyword>
<keyword evidence="1" id="KW-0862">Zinc</keyword>
<dbReference type="PROSITE" id="PS50966">
    <property type="entry name" value="ZF_SWIM"/>
    <property type="match status" value="1"/>
</dbReference>
<accession>A0AAE1HPQ0</accession>
<gene>
    <name evidence="3" type="ORF">KUF71_013317</name>
</gene>
<dbReference type="EMBL" id="JAHWGI010001211">
    <property type="protein sequence ID" value="KAK3925043.1"/>
    <property type="molecule type" value="Genomic_DNA"/>
</dbReference>
<name>A0AAE1HPQ0_9NEOP</name>
<comment type="caution">
    <text evidence="3">The sequence shown here is derived from an EMBL/GenBank/DDBJ whole genome shotgun (WGS) entry which is preliminary data.</text>
</comment>
<dbReference type="InterPro" id="IPR007527">
    <property type="entry name" value="Znf_SWIM"/>
</dbReference>
<keyword evidence="1" id="KW-0863">Zinc-finger</keyword>
<reference evidence="3" key="2">
    <citation type="journal article" date="2023" name="BMC Genomics">
        <title>Pest status, molecular evolution, and epigenetic factors derived from the genome assembly of Frankliniella fusca, a thysanopteran phytovirus vector.</title>
        <authorList>
            <person name="Catto M.A."/>
            <person name="Labadie P.E."/>
            <person name="Jacobson A.L."/>
            <person name="Kennedy G.G."/>
            <person name="Srinivasan R."/>
            <person name="Hunt B.G."/>
        </authorList>
    </citation>
    <scope>NUCLEOTIDE SEQUENCE</scope>
    <source>
        <strain evidence="3">PL_HMW_Pooled</strain>
    </source>
</reference>
<dbReference type="Proteomes" id="UP001219518">
    <property type="component" value="Unassembled WGS sequence"/>
</dbReference>
<evidence type="ECO:0000313" key="4">
    <source>
        <dbReference type="Proteomes" id="UP001219518"/>
    </source>
</evidence>
<keyword evidence="1" id="KW-0479">Metal-binding</keyword>
<evidence type="ECO:0000313" key="3">
    <source>
        <dbReference type="EMBL" id="KAK3925043.1"/>
    </source>
</evidence>
<dbReference type="GO" id="GO:0008270">
    <property type="term" value="F:zinc ion binding"/>
    <property type="evidence" value="ECO:0007669"/>
    <property type="project" value="UniProtKB-KW"/>
</dbReference>
<proteinExistence type="predicted"/>
<dbReference type="PANTHER" id="PTHR35385:SF2">
    <property type="entry name" value="PROTEIN B, PUTATIVE-RELATED"/>
    <property type="match status" value="1"/>
</dbReference>
<sequence length="140" mass="16429">MFFFRLLEPYFLQLKTTVLERLKAFNIVQLFEFLVTKLDAYYKSRIATVLNNRVHVHQKSRYHAPKTDKLSTLSCTNRISERVFEVKNSKSSLTYLVDMDAKICSCPKGFTGAPCKHQFYVAKTFNISSPQFHENMWCSR</sequence>
<dbReference type="AlphaFoldDB" id="A0AAE1HPQ0"/>
<dbReference type="PANTHER" id="PTHR35385">
    <property type="entry name" value="PROTEIN B, PUTATIVE-RELATED-RELATED"/>
    <property type="match status" value="1"/>
</dbReference>